<protein>
    <recommendedName>
        <fullName evidence="3">DUF2267 domain-containing protein</fullName>
    </recommendedName>
</protein>
<evidence type="ECO:0000313" key="1">
    <source>
        <dbReference type="EMBL" id="KRR07419.1"/>
    </source>
</evidence>
<dbReference type="OrthoDB" id="20942at2"/>
<reference evidence="1 2" key="1">
    <citation type="submission" date="2014-03" db="EMBL/GenBank/DDBJ databases">
        <title>Bradyrhizobium valentinum sp. nov., isolated from effective nodules of Lupinus mariae-josephae, a lupine endemic of basic-lime soils in Eastern Spain.</title>
        <authorList>
            <person name="Duran D."/>
            <person name="Rey L."/>
            <person name="Navarro A."/>
            <person name="Busquets A."/>
            <person name="Imperial J."/>
            <person name="Ruiz-Argueso T."/>
        </authorList>
    </citation>
    <scope>NUCLEOTIDE SEQUENCE [LARGE SCALE GENOMIC DNA]</scope>
    <source>
        <strain evidence="1 2">PAC68</strain>
    </source>
</reference>
<sequence>MSLTGLEVFDETLHKTNTWLKEIGEMLGSDRREAYQALRAVLHCLRDRLTIDEAAHLGEQLPMLIRGIYYEAWRPAGKPEKIRSREEFLALIDTRLPNTALVNREDAVRAVFQTLENHVSAGEIGHVVQSLPKEIRALWPVTWASSGPAAK</sequence>
<evidence type="ECO:0000313" key="2">
    <source>
        <dbReference type="Proteomes" id="UP000050863"/>
    </source>
</evidence>
<dbReference type="STRING" id="280332.CQ12_00450"/>
<dbReference type="Proteomes" id="UP000050863">
    <property type="component" value="Unassembled WGS sequence"/>
</dbReference>
<gene>
    <name evidence="1" type="ORF">CQ12_00450</name>
</gene>
<dbReference type="AlphaFoldDB" id="A0A0R3LIS3"/>
<accession>A0A0R3LIS3</accession>
<name>A0A0R3LIS3_9BRAD</name>
<comment type="caution">
    <text evidence="1">The sequence shown here is derived from an EMBL/GenBank/DDBJ whole genome shotgun (WGS) entry which is preliminary data.</text>
</comment>
<dbReference type="InterPro" id="IPR038282">
    <property type="entry name" value="DUF2267_sf"/>
</dbReference>
<dbReference type="Pfam" id="PF10025">
    <property type="entry name" value="DUF2267"/>
    <property type="match status" value="1"/>
</dbReference>
<dbReference type="InterPro" id="IPR018727">
    <property type="entry name" value="DUF2267"/>
</dbReference>
<dbReference type="EMBL" id="LLXZ01000102">
    <property type="protein sequence ID" value="KRR07419.1"/>
    <property type="molecule type" value="Genomic_DNA"/>
</dbReference>
<dbReference type="Gene3D" id="1.10.490.110">
    <property type="entry name" value="Uncharacterized conserved protein DUF2267"/>
    <property type="match status" value="1"/>
</dbReference>
<keyword evidence="2" id="KW-1185">Reference proteome</keyword>
<proteinExistence type="predicted"/>
<organism evidence="1 2">
    <name type="scientific">Bradyrhizobium jicamae</name>
    <dbReference type="NCBI Taxonomy" id="280332"/>
    <lineage>
        <taxon>Bacteria</taxon>
        <taxon>Pseudomonadati</taxon>
        <taxon>Pseudomonadota</taxon>
        <taxon>Alphaproteobacteria</taxon>
        <taxon>Hyphomicrobiales</taxon>
        <taxon>Nitrobacteraceae</taxon>
        <taxon>Bradyrhizobium</taxon>
    </lineage>
</organism>
<evidence type="ECO:0008006" key="3">
    <source>
        <dbReference type="Google" id="ProtNLM"/>
    </source>
</evidence>